<dbReference type="GO" id="GO:0005634">
    <property type="term" value="C:nucleus"/>
    <property type="evidence" value="ECO:0007669"/>
    <property type="project" value="TreeGrafter"/>
</dbReference>
<evidence type="ECO:0000256" key="4">
    <source>
        <dbReference type="ARBA" id="ARBA00022807"/>
    </source>
</evidence>
<evidence type="ECO:0000259" key="5">
    <source>
        <dbReference type="PROSITE" id="PS50600"/>
    </source>
</evidence>
<name>A0A7L0IDX2_AREIN</name>
<keyword evidence="2 6" id="KW-0645">Protease</keyword>
<comment type="similarity">
    <text evidence="1">Belongs to the peptidase C48 family.</text>
</comment>
<evidence type="ECO:0000256" key="3">
    <source>
        <dbReference type="ARBA" id="ARBA00022801"/>
    </source>
</evidence>
<dbReference type="GO" id="GO:0016926">
    <property type="term" value="P:protein desumoylation"/>
    <property type="evidence" value="ECO:0007669"/>
    <property type="project" value="TreeGrafter"/>
</dbReference>
<sequence>QAMEREVIAALGKGQPDEIMSSAFKLKVTREDIQTLRNLCWINDEVINFYLHLVVERNKNEGYPAVHAFSTFFYSKLSAWGYKAVRRWTRNVDLFKQDIILVPIHLRLHWTLAVIDVRQKVIKHFDSMGQKGDAICHILLKYLQEESRDKRNVELNISEWTIHSMAAHEIPQQLNGSDCGVFTCKYADYVSRDKPMNFTQTHMPYFRRRMVWEIIHQHLL</sequence>
<dbReference type="InterPro" id="IPR038765">
    <property type="entry name" value="Papain-like_cys_pep_sf"/>
</dbReference>
<dbReference type="GO" id="GO:0080090">
    <property type="term" value="P:regulation of primary metabolic process"/>
    <property type="evidence" value="ECO:0007669"/>
    <property type="project" value="UniProtKB-ARBA"/>
</dbReference>
<dbReference type="PROSITE" id="PS50600">
    <property type="entry name" value="ULP_PROTEASE"/>
    <property type="match status" value="1"/>
</dbReference>
<dbReference type="EMBL" id="VXAK01028195">
    <property type="protein sequence ID" value="NXK29349.1"/>
    <property type="molecule type" value="Genomic_DNA"/>
</dbReference>
<proteinExistence type="inferred from homology"/>
<dbReference type="SUPFAM" id="SSF54001">
    <property type="entry name" value="Cysteine proteinases"/>
    <property type="match status" value="1"/>
</dbReference>
<evidence type="ECO:0000256" key="1">
    <source>
        <dbReference type="ARBA" id="ARBA00005234"/>
    </source>
</evidence>
<dbReference type="GO" id="GO:0016929">
    <property type="term" value="F:deSUMOylase activity"/>
    <property type="evidence" value="ECO:0007669"/>
    <property type="project" value="TreeGrafter"/>
</dbReference>
<dbReference type="GO" id="GO:0006508">
    <property type="term" value="P:proteolysis"/>
    <property type="evidence" value="ECO:0007669"/>
    <property type="project" value="UniProtKB-KW"/>
</dbReference>
<feature type="domain" description="Ubiquitin-like protease family profile" evidence="5">
    <location>
        <begin position="26"/>
        <end position="190"/>
    </location>
</feature>
<protein>
    <submittedName>
        <fullName evidence="6">SENP2 protease</fullName>
    </submittedName>
</protein>
<dbReference type="FunFam" id="3.40.395.10:FF:000001">
    <property type="entry name" value="Sentrin-specific protease 1"/>
    <property type="match status" value="1"/>
</dbReference>
<gene>
    <name evidence="6" type="primary">Senp2</name>
    <name evidence="6" type="ORF">AREINT_R12921</name>
</gene>
<dbReference type="Gene3D" id="3.40.395.10">
    <property type="entry name" value="Adenoviral Proteinase, Chain A"/>
    <property type="match status" value="1"/>
</dbReference>
<dbReference type="GO" id="GO:0060255">
    <property type="term" value="P:regulation of macromolecule metabolic process"/>
    <property type="evidence" value="ECO:0007669"/>
    <property type="project" value="UniProtKB-ARBA"/>
</dbReference>
<evidence type="ECO:0000313" key="7">
    <source>
        <dbReference type="Proteomes" id="UP000541811"/>
    </source>
</evidence>
<dbReference type="InterPro" id="IPR003653">
    <property type="entry name" value="Peptidase_C48_C"/>
</dbReference>
<keyword evidence="7" id="KW-1185">Reference proteome</keyword>
<dbReference type="Pfam" id="PF02902">
    <property type="entry name" value="Peptidase_C48"/>
    <property type="match status" value="1"/>
</dbReference>
<dbReference type="Proteomes" id="UP000541811">
    <property type="component" value="Unassembled WGS sequence"/>
</dbReference>
<feature type="non-terminal residue" evidence="6">
    <location>
        <position position="1"/>
    </location>
</feature>
<dbReference type="PANTHER" id="PTHR12606">
    <property type="entry name" value="SENTRIN/SUMO-SPECIFIC PROTEASE"/>
    <property type="match status" value="1"/>
</dbReference>
<dbReference type="PANTHER" id="PTHR12606:SF11">
    <property type="entry name" value="SENTRIN-SPECIFIC PROTEASE 2"/>
    <property type="match status" value="1"/>
</dbReference>
<feature type="non-terminal residue" evidence="6">
    <location>
        <position position="220"/>
    </location>
</feature>
<keyword evidence="4" id="KW-0788">Thiol protease</keyword>
<reference evidence="6 7" key="1">
    <citation type="submission" date="2019-09" db="EMBL/GenBank/DDBJ databases">
        <title>Bird 10,000 Genomes (B10K) Project - Family phase.</title>
        <authorList>
            <person name="Zhang G."/>
        </authorList>
    </citation>
    <scope>NUCLEOTIDE SEQUENCE [LARGE SCALE GENOMIC DNA]</scope>
    <source>
        <strain evidence="6">B10K-DU-005-73</strain>
        <tissue evidence="6">Liver</tissue>
    </source>
</reference>
<organism evidence="6 7">
    <name type="scientific">Arenaria interpres</name>
    <name type="common">Ruddy turnstone</name>
    <name type="synonym">Tringa interpres</name>
    <dbReference type="NCBI Taxonomy" id="54971"/>
    <lineage>
        <taxon>Eukaryota</taxon>
        <taxon>Metazoa</taxon>
        <taxon>Chordata</taxon>
        <taxon>Craniata</taxon>
        <taxon>Vertebrata</taxon>
        <taxon>Euteleostomi</taxon>
        <taxon>Archelosauria</taxon>
        <taxon>Archosauria</taxon>
        <taxon>Dinosauria</taxon>
        <taxon>Saurischia</taxon>
        <taxon>Theropoda</taxon>
        <taxon>Coelurosauria</taxon>
        <taxon>Aves</taxon>
        <taxon>Neognathae</taxon>
        <taxon>Neoaves</taxon>
        <taxon>Charadriiformes</taxon>
        <taxon>Scolopacidae</taxon>
        <taxon>Arenaria</taxon>
    </lineage>
</organism>
<evidence type="ECO:0000256" key="2">
    <source>
        <dbReference type="ARBA" id="ARBA00022670"/>
    </source>
</evidence>
<evidence type="ECO:0000313" key="6">
    <source>
        <dbReference type="EMBL" id="NXK29349.1"/>
    </source>
</evidence>
<comment type="caution">
    <text evidence="6">The sequence shown here is derived from an EMBL/GenBank/DDBJ whole genome shotgun (WGS) entry which is preliminary data.</text>
</comment>
<dbReference type="AlphaFoldDB" id="A0A7L0IDX2"/>
<accession>A0A7L0IDX2</accession>
<keyword evidence="3" id="KW-0378">Hydrolase</keyword>